<dbReference type="PANTHER" id="PTHR45632">
    <property type="entry name" value="LD33804P"/>
    <property type="match status" value="1"/>
</dbReference>
<organism evidence="5">
    <name type="scientific">Oikopleura dioica</name>
    <name type="common">Tunicate</name>
    <dbReference type="NCBI Taxonomy" id="34765"/>
    <lineage>
        <taxon>Eukaryota</taxon>
        <taxon>Metazoa</taxon>
        <taxon>Chordata</taxon>
        <taxon>Tunicata</taxon>
        <taxon>Appendicularia</taxon>
        <taxon>Copelata</taxon>
        <taxon>Oikopleuridae</taxon>
        <taxon>Oikopleura</taxon>
    </lineage>
</organism>
<dbReference type="InterPro" id="IPR000210">
    <property type="entry name" value="BTB/POZ_dom"/>
</dbReference>
<protein>
    <recommendedName>
        <fullName evidence="4">BTB domain-containing protein</fullName>
    </recommendedName>
</protein>
<feature type="region of interest" description="Disordered" evidence="3">
    <location>
        <begin position="570"/>
        <end position="596"/>
    </location>
</feature>
<dbReference type="InterPro" id="IPR011333">
    <property type="entry name" value="SKP1/BTB/POZ_sf"/>
</dbReference>
<dbReference type="SUPFAM" id="SSF54695">
    <property type="entry name" value="POZ domain"/>
    <property type="match status" value="1"/>
</dbReference>
<feature type="compositionally biased region" description="Basic residues" evidence="3">
    <location>
        <begin position="37"/>
        <end position="46"/>
    </location>
</feature>
<feature type="compositionally biased region" description="Polar residues" evidence="3">
    <location>
        <begin position="48"/>
        <end position="59"/>
    </location>
</feature>
<keyword evidence="6" id="KW-1185">Reference proteome</keyword>
<evidence type="ECO:0000256" key="2">
    <source>
        <dbReference type="ARBA" id="ARBA00022737"/>
    </source>
</evidence>
<dbReference type="InParanoid" id="E4WWV5"/>
<dbReference type="PROSITE" id="PS50097">
    <property type="entry name" value="BTB"/>
    <property type="match status" value="1"/>
</dbReference>
<gene>
    <name evidence="5" type="ORF">GSOID_T00011376001</name>
</gene>
<reference evidence="5" key="1">
    <citation type="journal article" date="2010" name="Science">
        <title>Plasticity of animal genome architecture unmasked by rapid evolution of a pelagic tunicate.</title>
        <authorList>
            <person name="Denoeud F."/>
            <person name="Henriet S."/>
            <person name="Mungpakdee S."/>
            <person name="Aury J.M."/>
            <person name="Da Silva C."/>
            <person name="Brinkmann H."/>
            <person name="Mikhaleva J."/>
            <person name="Olsen L.C."/>
            <person name="Jubin C."/>
            <person name="Canestro C."/>
            <person name="Bouquet J.M."/>
            <person name="Danks G."/>
            <person name="Poulain J."/>
            <person name="Campsteijn C."/>
            <person name="Adamski M."/>
            <person name="Cross I."/>
            <person name="Yadetie F."/>
            <person name="Muffato M."/>
            <person name="Louis A."/>
            <person name="Butcher S."/>
            <person name="Tsagkogeorga G."/>
            <person name="Konrad A."/>
            <person name="Singh S."/>
            <person name="Jensen M.F."/>
            <person name="Cong E.H."/>
            <person name="Eikeseth-Otteraa H."/>
            <person name="Noel B."/>
            <person name="Anthouard V."/>
            <person name="Porcel B.M."/>
            <person name="Kachouri-Lafond R."/>
            <person name="Nishino A."/>
            <person name="Ugolini M."/>
            <person name="Chourrout P."/>
            <person name="Nishida H."/>
            <person name="Aasland R."/>
            <person name="Huzurbazar S."/>
            <person name="Westhof E."/>
            <person name="Delsuc F."/>
            <person name="Lehrach H."/>
            <person name="Reinhardt R."/>
            <person name="Weissenbach J."/>
            <person name="Roy S.W."/>
            <person name="Artiguenave F."/>
            <person name="Postlethwait J.H."/>
            <person name="Manak J.R."/>
            <person name="Thompson E.M."/>
            <person name="Jaillon O."/>
            <person name="Du Pasquier L."/>
            <person name="Boudinot P."/>
            <person name="Liberles D.A."/>
            <person name="Volff J.N."/>
            <person name="Philippe H."/>
            <person name="Lenhard B."/>
            <person name="Roest Crollius H."/>
            <person name="Wincker P."/>
            <person name="Chourrout D."/>
        </authorList>
    </citation>
    <scope>NUCLEOTIDE SEQUENCE [LARGE SCALE GENOMIC DNA]</scope>
</reference>
<dbReference type="Pfam" id="PF01344">
    <property type="entry name" value="Kelch_1"/>
    <property type="match status" value="1"/>
</dbReference>
<dbReference type="GO" id="GO:0005737">
    <property type="term" value="C:cytoplasm"/>
    <property type="evidence" value="ECO:0007669"/>
    <property type="project" value="UniProtKB-ARBA"/>
</dbReference>
<dbReference type="SUPFAM" id="SSF117281">
    <property type="entry name" value="Kelch motif"/>
    <property type="match status" value="1"/>
</dbReference>
<dbReference type="Proteomes" id="UP000001307">
    <property type="component" value="Unassembled WGS sequence"/>
</dbReference>
<dbReference type="Pfam" id="PF07707">
    <property type="entry name" value="BACK"/>
    <property type="match status" value="1"/>
</dbReference>
<dbReference type="Gene3D" id="3.30.710.10">
    <property type="entry name" value="Potassium Channel Kv1.1, Chain A"/>
    <property type="match status" value="1"/>
</dbReference>
<dbReference type="SMART" id="SM00612">
    <property type="entry name" value="Kelch"/>
    <property type="match status" value="2"/>
</dbReference>
<feature type="compositionally biased region" description="Low complexity" evidence="3">
    <location>
        <begin position="579"/>
        <end position="596"/>
    </location>
</feature>
<accession>E4WWV5</accession>
<dbReference type="SMART" id="SM00225">
    <property type="entry name" value="BTB"/>
    <property type="match status" value="1"/>
</dbReference>
<evidence type="ECO:0000313" key="6">
    <source>
        <dbReference type="Proteomes" id="UP000001307"/>
    </source>
</evidence>
<evidence type="ECO:0000256" key="1">
    <source>
        <dbReference type="ARBA" id="ARBA00022441"/>
    </source>
</evidence>
<dbReference type="OrthoDB" id="19132at2759"/>
<dbReference type="PANTHER" id="PTHR45632:SF17">
    <property type="entry name" value="KELCH-LIKE PROTEIN 31"/>
    <property type="match status" value="1"/>
</dbReference>
<feature type="region of interest" description="Disordered" evidence="3">
    <location>
        <begin position="1"/>
        <end position="59"/>
    </location>
</feature>
<dbReference type="AlphaFoldDB" id="E4WWV5"/>
<feature type="domain" description="BTB" evidence="4">
    <location>
        <begin position="81"/>
        <end position="149"/>
    </location>
</feature>
<keyword evidence="1" id="KW-0880">Kelch repeat</keyword>
<dbReference type="SMART" id="SM00875">
    <property type="entry name" value="BACK"/>
    <property type="match status" value="1"/>
</dbReference>
<evidence type="ECO:0000259" key="4">
    <source>
        <dbReference type="PROSITE" id="PS50097"/>
    </source>
</evidence>
<dbReference type="FunFam" id="1.25.40.420:FF:000001">
    <property type="entry name" value="Kelch-like family member 12"/>
    <property type="match status" value="1"/>
</dbReference>
<sequence length="739" mass="82951">MEDEVGIENAEIHPVLTDDDSTSNGSGESLENGLGTRRSRKRRKIQPRSENQAKWESPSQRVCRQQVISKLNKFRKDGIMTDVVIAVPEHPDIDAHKIVLAAASPFFQTMFQSGMRESTSNRVEMPQIKYETALSLVEFAYCGKYGITAENAQNLLEAADCYQFHMLKENCESFLLSTIDLSNCFTLLKIADFRVLPRLSSAALTFALKNFSLITKSPAFTELSFTVLQNYLTDDDLVCNNEEGVYSAIVYWLNYKKEERSQHASQLLKCVRLGHVNPRFIWDVIEKEPLFSDAECLQYINNANKYKMLGSSDRFNEFESIGRPRICSGITPALVFVGGISGNKKLNDVFALPKPQEKLQNYDLKTEWVKLPNITSDHLNLHSYSVCENENNIYITGGHCTKANHGSTSDLVSTYRAGAHDWTNLPNMLSARERHGSAFVDGSLYVVGGLLAGKQKKRPSVLCNVERYDPKYMLWSKVADLPKRCYSPGVISYKGKLHVIGGVSMVENGKTRVSSGGTANITTADISIASQMNSLATELMEPAPLRDDLGADLMFLIGGEMIEASGQNVRRNAAGPSRTQGTAGNSSGSSTSKQNSTKAELEYVQIYCPRKDEWTIHHIGRKLARLACALYKDYVYVVSNNSKAIFRYCPNTYVLEEWLVIDRLKGRPSELQIQTSYNPNELQIQTSYNCNSYGLREPIRNKTRISSEFLAGGNFFKEDLRTWKTYASQALFLYRLVPL</sequence>
<evidence type="ECO:0000313" key="5">
    <source>
        <dbReference type="EMBL" id="CBY21847.1"/>
    </source>
</evidence>
<dbReference type="Pfam" id="PF00651">
    <property type="entry name" value="BTB"/>
    <property type="match status" value="1"/>
</dbReference>
<dbReference type="InterPro" id="IPR006652">
    <property type="entry name" value="Kelch_1"/>
</dbReference>
<dbReference type="Gene3D" id="2.120.10.80">
    <property type="entry name" value="Kelch-type beta propeller"/>
    <property type="match status" value="1"/>
</dbReference>
<name>E4WWV5_OIKDI</name>
<dbReference type="InterPro" id="IPR015915">
    <property type="entry name" value="Kelch-typ_b-propeller"/>
</dbReference>
<proteinExistence type="predicted"/>
<evidence type="ECO:0000256" key="3">
    <source>
        <dbReference type="SAM" id="MobiDB-lite"/>
    </source>
</evidence>
<dbReference type="EMBL" id="FN653018">
    <property type="protein sequence ID" value="CBY21847.1"/>
    <property type="molecule type" value="Genomic_DNA"/>
</dbReference>
<dbReference type="Gene3D" id="1.25.40.420">
    <property type="match status" value="1"/>
</dbReference>
<dbReference type="InterPro" id="IPR011705">
    <property type="entry name" value="BACK"/>
</dbReference>
<keyword evidence="2" id="KW-0677">Repeat</keyword>